<evidence type="ECO:0000313" key="2">
    <source>
        <dbReference type="EMBL" id="KKY14816.1"/>
    </source>
</evidence>
<protein>
    <submittedName>
        <fullName evidence="2">Uncharacterized protein</fullName>
    </submittedName>
</protein>
<feature type="compositionally biased region" description="Basic and acidic residues" evidence="1">
    <location>
        <begin position="1099"/>
        <end position="1111"/>
    </location>
</feature>
<feature type="compositionally biased region" description="Polar residues" evidence="1">
    <location>
        <begin position="39"/>
        <end position="51"/>
    </location>
</feature>
<evidence type="ECO:0000313" key="3">
    <source>
        <dbReference type="Proteomes" id="UP000034182"/>
    </source>
</evidence>
<feature type="compositionally biased region" description="Polar residues" evidence="1">
    <location>
        <begin position="1533"/>
        <end position="1545"/>
    </location>
</feature>
<feature type="compositionally biased region" description="Pro residues" evidence="1">
    <location>
        <begin position="1152"/>
        <end position="1161"/>
    </location>
</feature>
<comment type="caution">
    <text evidence="2">The sequence shown here is derived from an EMBL/GenBank/DDBJ whole genome shotgun (WGS) entry which is preliminary data.</text>
</comment>
<feature type="compositionally biased region" description="Low complexity" evidence="1">
    <location>
        <begin position="1230"/>
        <end position="1239"/>
    </location>
</feature>
<feature type="compositionally biased region" description="Basic and acidic residues" evidence="1">
    <location>
        <begin position="1374"/>
        <end position="1391"/>
    </location>
</feature>
<evidence type="ECO:0000256" key="1">
    <source>
        <dbReference type="SAM" id="MobiDB-lite"/>
    </source>
</evidence>
<feature type="compositionally biased region" description="Low complexity" evidence="1">
    <location>
        <begin position="732"/>
        <end position="743"/>
    </location>
</feature>
<feature type="compositionally biased region" description="Basic and acidic residues" evidence="1">
    <location>
        <begin position="954"/>
        <end position="988"/>
    </location>
</feature>
<gene>
    <name evidence="2" type="ORF">UCDDS831_g07994</name>
</gene>
<feature type="compositionally biased region" description="Acidic residues" evidence="1">
    <location>
        <begin position="703"/>
        <end position="713"/>
    </location>
</feature>
<feature type="compositionally biased region" description="Low complexity" evidence="1">
    <location>
        <begin position="109"/>
        <end position="123"/>
    </location>
</feature>
<feature type="region of interest" description="Disordered" evidence="1">
    <location>
        <begin position="39"/>
        <end position="134"/>
    </location>
</feature>
<accession>A0A0G2DXF8</accession>
<feature type="region of interest" description="Disordered" evidence="1">
    <location>
        <begin position="1355"/>
        <end position="1578"/>
    </location>
</feature>
<feature type="compositionally biased region" description="Basic and acidic residues" evidence="1">
    <location>
        <begin position="314"/>
        <end position="329"/>
    </location>
</feature>
<feature type="region of interest" description="Disordered" evidence="1">
    <location>
        <begin position="246"/>
        <end position="329"/>
    </location>
</feature>
<feature type="compositionally biased region" description="Polar residues" evidence="1">
    <location>
        <begin position="1112"/>
        <end position="1122"/>
    </location>
</feature>
<feature type="region of interest" description="Disordered" evidence="1">
    <location>
        <begin position="208"/>
        <end position="227"/>
    </location>
</feature>
<dbReference type="Proteomes" id="UP000034182">
    <property type="component" value="Unassembled WGS sequence"/>
</dbReference>
<feature type="region of interest" description="Disordered" evidence="1">
    <location>
        <begin position="695"/>
        <end position="743"/>
    </location>
</feature>
<dbReference type="EMBL" id="LAQI01000215">
    <property type="protein sequence ID" value="KKY14816.1"/>
    <property type="molecule type" value="Genomic_DNA"/>
</dbReference>
<proteinExistence type="predicted"/>
<feature type="compositionally biased region" description="Low complexity" evidence="1">
    <location>
        <begin position="1043"/>
        <end position="1073"/>
    </location>
</feature>
<feature type="region of interest" description="Disordered" evidence="1">
    <location>
        <begin position="759"/>
        <end position="872"/>
    </location>
</feature>
<sequence length="1603" mass="170666">MGAAESKAVAASGGNTADFAATNPNALAGLHAAIESNVSPDLTTMGNNASVPAQGLELDADHAVPDLQPTDGTNDLQQSIPSADPEPVPVDLPPQDRPSTATDRPSTATDRPSTATDRPTTATDRFKARDTRPAFLRRLTIAPSAVSTAAAHHENVSAGPVSSSPAERQAIGAKEHLTKSNASIARVSPPMKPAELATTNDDDQEHVAAASITLPPSRPSTSCSVSSLGSAVHDFESHARWEAMNRAGGDVSPLDRSRANSPVGSFREQQSFQSEVEEGTRTFDERSQAGGSIALSEADASWRRESWVNQDEPGSWHEEDQRRRSEAAEQRLDMALDSLRRNSIPASVATAQTFGSFAHPFEDDDDDESFDDGNQIRPEYLPLPDDATDGTADDELSVSMATVSDVFEKRYSTEAATQMTNGVENSDDKMAPSQSPAGETADAEGELDVEQTGSDTEVDKATTVGNVDDVGVPEGDATVSDDISETHVTASNVASGAVDATAPLDSGVEENSGSGAQVPDSETPTAEQITASNDTSPESVEQLDSAIEAVEVPTAETKEAHPQPEEEDAAAAGPVDTMANDIAEIAEPTPAVEIAQDALAAPAPADDGEAAPATEEVVEVQLSDIKEPAPAGVETRSSIADLSIVAAATAPENDESSAAVEDLSSQTVVKVIDDAPLVADPESVSANVAAFPAAEASSVPEGDVAEEQSEESIADTAAEIRSKLNSPHTSNSQAAESVAAESVSLRDILQETTLVETLRDNIGSGDEGSGASLALTGSVPKENKKDDEGEAGPVQALDLRHVSNAGDDDGWAIPDRDEEEPQASAPVRSRRKSLPLLFRDMKDSRKEKKSHLPVKKEAKETKAAASSKKDGKPVLSFAAVKESRIPAAPLSAPMEPSKMPFSPGKKGRNVLHRNPPAVKQFDQPMPSPTTVKEKKKRGSLLGVVFGRSMTPTLDLEKERERQVEKLNKERAKEQEKAKEPKSKKDSKSKLVIPQRRYSLAGPLGGHDHHTSFHMPRLPTPKRVQEISGLSRQEAPSRPRERPSSGSQSLDSLSQEGASTSPSARAARVTAAVDANHRELQSHMRRPSILPEPDSEWDEWEQKARELDDNRTKVNGSPASQISIPAVLHGPGTPTQAKLHPQSGDGYPFYQYAPPPLPPHMQSPPRSYYGNPPRSVGFNEPSLQRRYSEHFSSASARGLPPFPPRLYGLRDAEYAGGYPPMRQSSQPHLRPQSGSGSGPSSPNPADVAPFMKDEDRAAPLSASPVASNVATVDSFEATDPAYVPPPVPLPGETMEEFLAKQRAWYEQHAQAANRRDSGYSPQYNNLPPQAFYPYPPPWYWGAAQGYPPHMAPHSPMQSGYPPFYPPAPTPPVHSHAPEDYYHQALREQHAQERAASSDTDSPRDKSPLPSPYGAYAPHHPGFGPPPRSFTSIPAPAPAAPYGYHPRQDMRWRDLTSATDDGESRHGGAGQKMSSHKRIDSGLGQGATTITITPTDEDSNHDKSSLSRTATSAGMPKSPTESGSSSGHLVARRATVSNGGLSRTASKLETVMEPVELADTDVGFKSRSRVSSPASSVQMHASSYPGMEWMPDPAAVQQAFDNGSE</sequence>
<organism evidence="2 3">
    <name type="scientific">Diplodia seriata</name>
    <dbReference type="NCBI Taxonomy" id="420778"/>
    <lineage>
        <taxon>Eukaryota</taxon>
        <taxon>Fungi</taxon>
        <taxon>Dikarya</taxon>
        <taxon>Ascomycota</taxon>
        <taxon>Pezizomycotina</taxon>
        <taxon>Dothideomycetes</taxon>
        <taxon>Dothideomycetes incertae sedis</taxon>
        <taxon>Botryosphaeriales</taxon>
        <taxon>Botryosphaeriaceae</taxon>
        <taxon>Diplodia</taxon>
    </lineage>
</organism>
<feature type="region of interest" description="Disordered" evidence="1">
    <location>
        <begin position="415"/>
        <end position="616"/>
    </location>
</feature>
<feature type="compositionally biased region" description="Acidic residues" evidence="1">
    <location>
        <begin position="362"/>
        <end position="371"/>
    </location>
</feature>
<reference evidence="2 3" key="1">
    <citation type="submission" date="2015-03" db="EMBL/GenBank/DDBJ databases">
        <authorList>
            <person name="Morales-Cruz A."/>
            <person name="Amrine K.C."/>
            <person name="Cantu D."/>
        </authorList>
    </citation>
    <scope>NUCLEOTIDE SEQUENCE [LARGE SCALE GENOMIC DNA]</scope>
    <source>
        <strain evidence="2">DS831</strain>
    </source>
</reference>
<feature type="compositionally biased region" description="Basic and acidic residues" evidence="1">
    <location>
        <begin position="854"/>
        <end position="872"/>
    </location>
</feature>
<feature type="compositionally biased region" description="Polar residues" evidence="1">
    <location>
        <begin position="97"/>
        <end position="108"/>
    </location>
</feature>
<feature type="compositionally biased region" description="Polar residues" evidence="1">
    <location>
        <begin position="259"/>
        <end position="274"/>
    </location>
</feature>
<feature type="compositionally biased region" description="Polar residues" evidence="1">
    <location>
        <begin position="415"/>
        <end position="424"/>
    </location>
</feature>
<feature type="compositionally biased region" description="Polar residues" evidence="1">
    <location>
        <begin position="70"/>
        <end position="81"/>
    </location>
</feature>
<reference evidence="2 3" key="2">
    <citation type="submission" date="2015-05" db="EMBL/GenBank/DDBJ databases">
        <title>Distinctive expansion of gene families associated with plant cell wall degradation and secondary metabolism in the genomes of grapevine trunk pathogens.</title>
        <authorList>
            <person name="Lawrence D.P."/>
            <person name="Travadon R."/>
            <person name="Rolshausen P.E."/>
            <person name="Baumgartner K."/>
        </authorList>
    </citation>
    <scope>NUCLEOTIDE SEQUENCE [LARGE SCALE GENOMIC DNA]</scope>
    <source>
        <strain evidence="2">DS831</strain>
    </source>
</reference>
<feature type="compositionally biased region" description="Basic and acidic residues" evidence="1">
    <location>
        <begin position="278"/>
        <end position="287"/>
    </location>
</feature>
<feature type="compositionally biased region" description="Pro residues" evidence="1">
    <location>
        <begin position="84"/>
        <end position="96"/>
    </location>
</feature>
<feature type="region of interest" description="Disordered" evidence="1">
    <location>
        <begin position="146"/>
        <end position="203"/>
    </location>
</feature>
<feature type="compositionally biased region" description="Pro residues" evidence="1">
    <location>
        <begin position="1361"/>
        <end position="1370"/>
    </location>
</feature>
<feature type="compositionally biased region" description="Low complexity" evidence="1">
    <location>
        <begin position="595"/>
        <end position="615"/>
    </location>
</feature>
<name>A0A0G2DXF8_9PEZI</name>
<feature type="compositionally biased region" description="Acidic residues" evidence="1">
    <location>
        <begin position="806"/>
        <end position="821"/>
    </location>
</feature>
<feature type="compositionally biased region" description="Polar residues" evidence="1">
    <location>
        <begin position="509"/>
        <end position="539"/>
    </location>
</feature>
<feature type="region of interest" description="Disordered" evidence="1">
    <location>
        <begin position="1"/>
        <end position="21"/>
    </location>
</feature>
<feature type="region of interest" description="Disordered" evidence="1">
    <location>
        <begin position="355"/>
        <end position="392"/>
    </location>
</feature>
<feature type="region of interest" description="Disordered" evidence="1">
    <location>
        <begin position="888"/>
        <end position="1265"/>
    </location>
</feature>